<dbReference type="InterPro" id="IPR029044">
    <property type="entry name" value="Nucleotide-diphossugar_trans"/>
</dbReference>
<accession>A0ABP8C2E9</accession>
<dbReference type="InterPro" id="IPR001173">
    <property type="entry name" value="Glyco_trans_2-like"/>
</dbReference>
<dbReference type="EMBL" id="BAABCA010000001">
    <property type="protein sequence ID" value="GAA4231967.1"/>
    <property type="molecule type" value="Genomic_DNA"/>
</dbReference>
<evidence type="ECO:0000313" key="3">
    <source>
        <dbReference type="Proteomes" id="UP001501496"/>
    </source>
</evidence>
<dbReference type="Pfam" id="PF00535">
    <property type="entry name" value="Glycos_transf_2"/>
    <property type="match status" value="1"/>
</dbReference>
<dbReference type="CDD" id="cd00761">
    <property type="entry name" value="Glyco_tranf_GTA_type"/>
    <property type="match status" value="1"/>
</dbReference>
<sequence>MNNQKTLISIGIPFYNSEAYLGFAINSVLMQTISHWELFLMDDGSTDNSLEIAKEYAKNEPRIHVISDGKNKGLPTRLNELSDLATGSYYCRMDADDMMFNNRLEIQLAYFRAHPETDLLGTGAIAIDNNNQILGLRKGEANKKVQLHEVFKGAWVLHPSIMGKTKWFKENRYDVSLKRAQDYDLWLRTVQKSCFAKLKEPYLYYREASTSTIKKHFVAVQHFINLIWKNVSILGFFSALKITITSFIKLNIYILFWLFGQTPVLIARRSQDLDEKSLIYYKKNIFNIANYKR</sequence>
<dbReference type="SUPFAM" id="SSF53448">
    <property type="entry name" value="Nucleotide-diphospho-sugar transferases"/>
    <property type="match status" value="1"/>
</dbReference>
<dbReference type="Gene3D" id="3.90.550.10">
    <property type="entry name" value="Spore Coat Polysaccharide Biosynthesis Protein SpsA, Chain A"/>
    <property type="match status" value="1"/>
</dbReference>
<organism evidence="2 3">
    <name type="scientific">Postechiella marina</name>
    <dbReference type="NCBI Taxonomy" id="943941"/>
    <lineage>
        <taxon>Bacteria</taxon>
        <taxon>Pseudomonadati</taxon>
        <taxon>Bacteroidota</taxon>
        <taxon>Flavobacteriia</taxon>
        <taxon>Flavobacteriales</taxon>
        <taxon>Flavobacteriaceae</taxon>
        <taxon>Postechiella</taxon>
    </lineage>
</organism>
<protein>
    <recommendedName>
        <fullName evidence="1">Glycosyltransferase 2-like domain-containing protein</fullName>
    </recommendedName>
</protein>
<name>A0ABP8C2E9_9FLAO</name>
<evidence type="ECO:0000259" key="1">
    <source>
        <dbReference type="Pfam" id="PF00535"/>
    </source>
</evidence>
<dbReference type="RefSeq" id="WP_344786549.1">
    <property type="nucleotide sequence ID" value="NZ_BAABCA010000001.1"/>
</dbReference>
<keyword evidence="3" id="KW-1185">Reference proteome</keyword>
<proteinExistence type="predicted"/>
<feature type="domain" description="Glycosyltransferase 2-like" evidence="1">
    <location>
        <begin position="9"/>
        <end position="146"/>
    </location>
</feature>
<evidence type="ECO:0000313" key="2">
    <source>
        <dbReference type="EMBL" id="GAA4231967.1"/>
    </source>
</evidence>
<comment type="caution">
    <text evidence="2">The sequence shown here is derived from an EMBL/GenBank/DDBJ whole genome shotgun (WGS) entry which is preliminary data.</text>
</comment>
<dbReference type="PANTHER" id="PTHR22916">
    <property type="entry name" value="GLYCOSYLTRANSFERASE"/>
    <property type="match status" value="1"/>
</dbReference>
<dbReference type="PANTHER" id="PTHR22916:SF3">
    <property type="entry name" value="UDP-GLCNAC:BETAGAL BETA-1,3-N-ACETYLGLUCOSAMINYLTRANSFERASE-LIKE PROTEIN 1"/>
    <property type="match status" value="1"/>
</dbReference>
<reference evidence="3" key="1">
    <citation type="journal article" date="2019" name="Int. J. Syst. Evol. Microbiol.">
        <title>The Global Catalogue of Microorganisms (GCM) 10K type strain sequencing project: providing services to taxonomists for standard genome sequencing and annotation.</title>
        <authorList>
            <consortium name="The Broad Institute Genomics Platform"/>
            <consortium name="The Broad Institute Genome Sequencing Center for Infectious Disease"/>
            <person name="Wu L."/>
            <person name="Ma J."/>
        </authorList>
    </citation>
    <scope>NUCLEOTIDE SEQUENCE [LARGE SCALE GENOMIC DNA]</scope>
    <source>
        <strain evidence="3">JCM 17630</strain>
    </source>
</reference>
<dbReference type="Proteomes" id="UP001501496">
    <property type="component" value="Unassembled WGS sequence"/>
</dbReference>
<gene>
    <name evidence="2" type="ORF">GCM10022291_05610</name>
</gene>